<evidence type="ECO:0000313" key="7">
    <source>
        <dbReference type="Proteomes" id="UP000660745"/>
    </source>
</evidence>
<evidence type="ECO:0000256" key="3">
    <source>
        <dbReference type="ARBA" id="ARBA00023002"/>
    </source>
</evidence>
<comment type="caution">
    <text evidence="6">The sequence shown here is derived from an EMBL/GenBank/DDBJ whole genome shotgun (WGS) entry which is preliminary data.</text>
</comment>
<protein>
    <recommendedName>
        <fullName evidence="8">FAD-dependent oxidoreductase</fullName>
    </recommendedName>
</protein>
<keyword evidence="7" id="KW-1185">Reference proteome</keyword>
<accession>A0A918EA47</accession>
<organism evidence="6 7">
    <name type="scientific">Nonomuraea glycinis</name>
    <dbReference type="NCBI Taxonomy" id="2047744"/>
    <lineage>
        <taxon>Bacteria</taxon>
        <taxon>Bacillati</taxon>
        <taxon>Actinomycetota</taxon>
        <taxon>Actinomycetes</taxon>
        <taxon>Streptosporangiales</taxon>
        <taxon>Streptosporangiaceae</taxon>
        <taxon>Nonomuraea</taxon>
    </lineage>
</organism>
<reference evidence="6" key="2">
    <citation type="submission" date="2020-09" db="EMBL/GenBank/DDBJ databases">
        <authorList>
            <person name="Sun Q."/>
            <person name="Zhou Y."/>
        </authorList>
    </citation>
    <scope>NUCLEOTIDE SEQUENCE</scope>
    <source>
        <strain evidence="6">CGMCC 4.7430</strain>
    </source>
</reference>
<dbReference type="PANTHER" id="PTHR43498">
    <property type="entry name" value="FERREDOXIN:COB-COM HETERODISULFIDE REDUCTASE SUBUNIT A"/>
    <property type="match status" value="1"/>
</dbReference>
<keyword evidence="5" id="KW-0411">Iron-sulfur</keyword>
<keyword evidence="3" id="KW-0560">Oxidoreductase</keyword>
<dbReference type="RefSeq" id="WP_189143106.1">
    <property type="nucleotide sequence ID" value="NZ_BMNK01000016.1"/>
</dbReference>
<evidence type="ECO:0000256" key="4">
    <source>
        <dbReference type="ARBA" id="ARBA00023004"/>
    </source>
</evidence>
<reference evidence="6" key="1">
    <citation type="journal article" date="2014" name="Int. J. Syst. Evol. Microbiol.">
        <title>Complete genome sequence of Corynebacterium casei LMG S-19264T (=DSM 44701T), isolated from a smear-ripened cheese.</title>
        <authorList>
            <consortium name="US DOE Joint Genome Institute (JGI-PGF)"/>
            <person name="Walter F."/>
            <person name="Albersmeier A."/>
            <person name="Kalinowski J."/>
            <person name="Ruckert C."/>
        </authorList>
    </citation>
    <scope>NUCLEOTIDE SEQUENCE</scope>
    <source>
        <strain evidence="6">CGMCC 4.7430</strain>
    </source>
</reference>
<name>A0A918EA47_9ACTN</name>
<dbReference type="GO" id="GO:0016491">
    <property type="term" value="F:oxidoreductase activity"/>
    <property type="evidence" value="ECO:0007669"/>
    <property type="project" value="UniProtKB-KW"/>
</dbReference>
<dbReference type="SUPFAM" id="SSF51905">
    <property type="entry name" value="FAD/NAD(P)-binding domain"/>
    <property type="match status" value="1"/>
</dbReference>
<evidence type="ECO:0008006" key="8">
    <source>
        <dbReference type="Google" id="ProtNLM"/>
    </source>
</evidence>
<proteinExistence type="predicted"/>
<evidence type="ECO:0000313" key="6">
    <source>
        <dbReference type="EMBL" id="GGP14611.1"/>
    </source>
</evidence>
<evidence type="ECO:0000256" key="5">
    <source>
        <dbReference type="ARBA" id="ARBA00023014"/>
    </source>
</evidence>
<dbReference type="EMBL" id="BMNK01000016">
    <property type="protein sequence ID" value="GGP14611.1"/>
    <property type="molecule type" value="Genomic_DNA"/>
</dbReference>
<dbReference type="Proteomes" id="UP000660745">
    <property type="component" value="Unassembled WGS sequence"/>
</dbReference>
<dbReference type="Pfam" id="PF12831">
    <property type="entry name" value="FAD_oxidored"/>
    <property type="match status" value="1"/>
</dbReference>
<evidence type="ECO:0000256" key="1">
    <source>
        <dbReference type="ARBA" id="ARBA00022485"/>
    </source>
</evidence>
<dbReference type="PANTHER" id="PTHR43498:SF1">
    <property type="entry name" value="COB--COM HETERODISULFIDE REDUCTASE IRON-SULFUR SUBUNIT A"/>
    <property type="match status" value="1"/>
</dbReference>
<dbReference type="InterPro" id="IPR039650">
    <property type="entry name" value="HdrA-like"/>
</dbReference>
<dbReference type="AlphaFoldDB" id="A0A918EA47"/>
<keyword evidence="2" id="KW-0479">Metal-binding</keyword>
<dbReference type="InterPro" id="IPR036188">
    <property type="entry name" value="FAD/NAD-bd_sf"/>
</dbReference>
<gene>
    <name evidence="6" type="ORF">GCM10012278_71110</name>
</gene>
<dbReference type="GO" id="GO:0046872">
    <property type="term" value="F:metal ion binding"/>
    <property type="evidence" value="ECO:0007669"/>
    <property type="project" value="UniProtKB-KW"/>
</dbReference>
<sequence>MPHELTELKINTVTKPVGDPAEELTADICVVGAGISGLSAAVEARRLGRSVVLADALPVLGGQCVNSLIGLFCGVYGNGPEYRRLTHGIFDPMFADLGRTNDIHFNKGHTITVAYDEVVLGRWVENLVHALGIQVVLGASVLNVEASDGRIEATTFATRHGQVRVRANGFVDASGDASLTWEAGLACRVPERTVWGSQQIRLENLREEFKPDPAELVARVEEKATEYGLVRRDGLAFFFPGRNTAVMNMTHVEAPLEAVRASSAQLEGRAQADRVVEFLRKEFPKAFGAAKVRMYGFPGRRQTRWIAALHQLSADEVRTGFRFEDAVARTAWPIELHDRVEGYVWEVFDADHVHYVPLRSLIPLGAHNLVAVGRCVDGDAAALSSVRVMGPCAATGHAAAHVLDLARDGSVQEIDQAELRGRLHDNLDD</sequence>
<keyword evidence="4" id="KW-0408">Iron</keyword>
<dbReference type="GO" id="GO:0051539">
    <property type="term" value="F:4 iron, 4 sulfur cluster binding"/>
    <property type="evidence" value="ECO:0007669"/>
    <property type="project" value="UniProtKB-KW"/>
</dbReference>
<keyword evidence="1" id="KW-0004">4Fe-4S</keyword>
<evidence type="ECO:0000256" key="2">
    <source>
        <dbReference type="ARBA" id="ARBA00022723"/>
    </source>
</evidence>
<dbReference type="Gene3D" id="3.50.50.60">
    <property type="entry name" value="FAD/NAD(P)-binding domain"/>
    <property type="match status" value="1"/>
</dbReference>